<protein>
    <recommendedName>
        <fullName evidence="4">Integron gene cassette protein</fullName>
    </recommendedName>
</protein>
<dbReference type="Proteomes" id="UP001501523">
    <property type="component" value="Unassembled WGS sequence"/>
</dbReference>
<feature type="transmembrane region" description="Helical" evidence="1">
    <location>
        <begin position="72"/>
        <end position="91"/>
    </location>
</feature>
<keyword evidence="3" id="KW-1185">Reference proteome</keyword>
<gene>
    <name evidence="2" type="ORF">GCM10009105_37380</name>
</gene>
<accession>A0ABN1IZI1</accession>
<name>A0ABN1IZI1_9GAMM</name>
<keyword evidence="1" id="KW-1133">Transmembrane helix</keyword>
<evidence type="ECO:0008006" key="4">
    <source>
        <dbReference type="Google" id="ProtNLM"/>
    </source>
</evidence>
<evidence type="ECO:0000313" key="2">
    <source>
        <dbReference type="EMBL" id="GAA0724592.1"/>
    </source>
</evidence>
<organism evidence="2 3">
    <name type="scientific">Dokdonella soli</name>
    <dbReference type="NCBI Taxonomy" id="529810"/>
    <lineage>
        <taxon>Bacteria</taxon>
        <taxon>Pseudomonadati</taxon>
        <taxon>Pseudomonadota</taxon>
        <taxon>Gammaproteobacteria</taxon>
        <taxon>Lysobacterales</taxon>
        <taxon>Rhodanobacteraceae</taxon>
        <taxon>Dokdonella</taxon>
    </lineage>
</organism>
<sequence length="135" mass="14327">MLHRRANEVITSQGLSFGARLLLGLVAGLFGAVMFLAAPPGTDSKAIGFYAFGVFCLLIAIACFTSGRVRQFIGSVIGCSIFLVGVTYLVAELSSGKLLGSTNPSAYNAAKYLLFIGMPGIVYAYKVRFGFRKSP</sequence>
<reference evidence="3" key="1">
    <citation type="journal article" date="2019" name="Int. J. Syst. Evol. Microbiol.">
        <title>The Global Catalogue of Microorganisms (GCM) 10K type strain sequencing project: providing services to taxonomists for standard genome sequencing and annotation.</title>
        <authorList>
            <consortium name="The Broad Institute Genomics Platform"/>
            <consortium name="The Broad Institute Genome Sequencing Center for Infectious Disease"/>
            <person name="Wu L."/>
            <person name="Ma J."/>
        </authorList>
    </citation>
    <scope>NUCLEOTIDE SEQUENCE [LARGE SCALE GENOMIC DNA]</scope>
    <source>
        <strain evidence="3">JCM 15421</strain>
    </source>
</reference>
<feature type="transmembrane region" description="Helical" evidence="1">
    <location>
        <begin position="47"/>
        <end position="65"/>
    </location>
</feature>
<evidence type="ECO:0000256" key="1">
    <source>
        <dbReference type="SAM" id="Phobius"/>
    </source>
</evidence>
<feature type="transmembrane region" description="Helical" evidence="1">
    <location>
        <begin position="106"/>
        <end position="125"/>
    </location>
</feature>
<evidence type="ECO:0000313" key="3">
    <source>
        <dbReference type="Proteomes" id="UP001501523"/>
    </source>
</evidence>
<keyword evidence="1" id="KW-0812">Transmembrane</keyword>
<keyword evidence="1" id="KW-0472">Membrane</keyword>
<feature type="transmembrane region" description="Helical" evidence="1">
    <location>
        <begin position="21"/>
        <end position="41"/>
    </location>
</feature>
<dbReference type="EMBL" id="BAAAEU010000031">
    <property type="protein sequence ID" value="GAA0724592.1"/>
    <property type="molecule type" value="Genomic_DNA"/>
</dbReference>
<comment type="caution">
    <text evidence="2">The sequence shown here is derived from an EMBL/GenBank/DDBJ whole genome shotgun (WGS) entry which is preliminary data.</text>
</comment>
<proteinExistence type="predicted"/>